<dbReference type="AlphaFoldDB" id="A0A0N5C3M7"/>
<keyword evidence="1" id="KW-1133">Transmembrane helix</keyword>
<evidence type="ECO:0000313" key="3">
    <source>
        <dbReference type="WBParaSite" id="SPAL_0001256800.1"/>
    </source>
</evidence>
<dbReference type="WBParaSite" id="SPAL_0001256800.1">
    <property type="protein sequence ID" value="SPAL_0001256800.1"/>
    <property type="gene ID" value="SPAL_0001256800"/>
</dbReference>
<accession>A0A0N5C3M7</accession>
<keyword evidence="2" id="KW-1185">Reference proteome</keyword>
<sequence>MFGLILSNDLFGAKNYRLEYYRNSGDSNFYWKQFNGTKLSYTEFKIGDFNLNKSVIFYKIHLSRDFLIGQSYNSELRISMFNNLHTPTWSDITHHFLPKEYNSKNSRFKRMEQFLTCNIFKCHIGIVYHCNPFTSNCSDSYEAANFFYIEFEKSNEYDNLVMKLITKNNNNTYMFSVVVCPSTTWLLPSSNSEYIPTGENSITKLVSNDSTREYPVKFVYCHEIGVNTFTKCGYLKQMFMPRIDVGYQCDEYNEEETKRIHNKYVNESFMIPLSSGGLTCNDVDIYGSSSFVIGVLPPGNNYDNVSDFKVNVVNNRTNLYFGHRLHSLNVSEVYEHYEEAELYLGYAIHYEAKCKIPSLSATLRLKINGTIQEFENKTEDNLGGMNIYTFDRRKIKDAPIRCHAVPDEIKHPALNDYYELLYSTSLLMFDEAAQKYIKVNDSQKLVSNSKYKCILNMKSNNSEIDKPNFIKETEFSINLTYENSNNATIPTMSYEFSSSTGSNINTVSNNSTGSKNSTGFNFTTVSNNSTGSKNSTVSKIIYDFNNSTSFNTSTVSKQSTSSKKSTDSKNFNKSYIWIIFGVSIIVIVLIIIGFVILKKLKLKIKKSNNDSSTSLLASSSQSKAKSPTVISKNPDASIIKKTNSDITCTNMTKTIFTKDSKTSNKVTNFEQPLVSSTSDLTSKTKNPQIRIVTMNSNLDLINQAKNTPKNVVIKSTNQSTIINIEDSVFKI</sequence>
<organism evidence="2 3">
    <name type="scientific">Strongyloides papillosus</name>
    <name type="common">Intestinal threadworm</name>
    <dbReference type="NCBI Taxonomy" id="174720"/>
    <lineage>
        <taxon>Eukaryota</taxon>
        <taxon>Metazoa</taxon>
        <taxon>Ecdysozoa</taxon>
        <taxon>Nematoda</taxon>
        <taxon>Chromadorea</taxon>
        <taxon>Rhabditida</taxon>
        <taxon>Tylenchina</taxon>
        <taxon>Panagrolaimomorpha</taxon>
        <taxon>Strongyloidoidea</taxon>
        <taxon>Strongyloididae</taxon>
        <taxon>Strongyloides</taxon>
    </lineage>
</organism>
<keyword evidence="1" id="KW-0472">Membrane</keyword>
<feature type="transmembrane region" description="Helical" evidence="1">
    <location>
        <begin position="575"/>
        <end position="597"/>
    </location>
</feature>
<reference evidence="3" key="1">
    <citation type="submission" date="2017-02" db="UniProtKB">
        <authorList>
            <consortium name="WormBaseParasite"/>
        </authorList>
    </citation>
    <scope>IDENTIFICATION</scope>
</reference>
<dbReference type="Proteomes" id="UP000046392">
    <property type="component" value="Unplaced"/>
</dbReference>
<evidence type="ECO:0000313" key="2">
    <source>
        <dbReference type="Proteomes" id="UP000046392"/>
    </source>
</evidence>
<proteinExistence type="predicted"/>
<protein>
    <submittedName>
        <fullName evidence="3">EGF-like domain-containing protein</fullName>
    </submittedName>
</protein>
<keyword evidence="1" id="KW-0812">Transmembrane</keyword>
<name>A0A0N5C3M7_STREA</name>
<evidence type="ECO:0000256" key="1">
    <source>
        <dbReference type="SAM" id="Phobius"/>
    </source>
</evidence>